<evidence type="ECO:0008006" key="2">
    <source>
        <dbReference type="Google" id="ProtNLM"/>
    </source>
</evidence>
<dbReference type="AlphaFoldDB" id="A0A0A8YMZ7"/>
<sequence length="150" mass="17601">MVKWEAVCRPKDQGGLGIINTRLMNECLLVKWIWKICSNNQDIWCGLLKAKYFPHGNLFKSKVMGGSQFWKGLHKVKHLFKWGASYIVGNGKCISFWDDIWIGHTPLRVQFTRLYQICSKPKAWVSKCWNGAEWDIKFRRTFGSTETQLW</sequence>
<evidence type="ECO:0000313" key="1">
    <source>
        <dbReference type="EMBL" id="JAD23972.1"/>
    </source>
</evidence>
<dbReference type="EMBL" id="GBRH01273923">
    <property type="protein sequence ID" value="JAD23972.1"/>
    <property type="molecule type" value="Transcribed_RNA"/>
</dbReference>
<protein>
    <recommendedName>
        <fullName evidence="2">Reverse transcriptase zinc-binding domain-containing protein</fullName>
    </recommendedName>
</protein>
<organism evidence="1">
    <name type="scientific">Arundo donax</name>
    <name type="common">Giant reed</name>
    <name type="synonym">Donax arundinaceus</name>
    <dbReference type="NCBI Taxonomy" id="35708"/>
    <lineage>
        <taxon>Eukaryota</taxon>
        <taxon>Viridiplantae</taxon>
        <taxon>Streptophyta</taxon>
        <taxon>Embryophyta</taxon>
        <taxon>Tracheophyta</taxon>
        <taxon>Spermatophyta</taxon>
        <taxon>Magnoliopsida</taxon>
        <taxon>Liliopsida</taxon>
        <taxon>Poales</taxon>
        <taxon>Poaceae</taxon>
        <taxon>PACMAD clade</taxon>
        <taxon>Arundinoideae</taxon>
        <taxon>Arundineae</taxon>
        <taxon>Arundo</taxon>
    </lineage>
</organism>
<reference evidence="1" key="2">
    <citation type="journal article" date="2015" name="Data Brief">
        <title>Shoot transcriptome of the giant reed, Arundo donax.</title>
        <authorList>
            <person name="Barrero R.A."/>
            <person name="Guerrero F.D."/>
            <person name="Moolhuijzen P."/>
            <person name="Goolsby J.A."/>
            <person name="Tidwell J."/>
            <person name="Bellgard S.E."/>
            <person name="Bellgard M.I."/>
        </authorList>
    </citation>
    <scope>NUCLEOTIDE SEQUENCE</scope>
    <source>
        <tissue evidence="1">Shoot tissue taken approximately 20 cm above the soil surface</tissue>
    </source>
</reference>
<dbReference type="PANTHER" id="PTHR36617">
    <property type="entry name" value="PROTEIN, PUTATIVE-RELATED"/>
    <property type="match status" value="1"/>
</dbReference>
<name>A0A0A8YMZ7_ARUDO</name>
<reference evidence="1" key="1">
    <citation type="submission" date="2014-09" db="EMBL/GenBank/DDBJ databases">
        <authorList>
            <person name="Magalhaes I.L.F."/>
            <person name="Oliveira U."/>
            <person name="Santos F.R."/>
            <person name="Vidigal T.H.D.A."/>
            <person name="Brescovit A.D."/>
            <person name="Santos A.J."/>
        </authorList>
    </citation>
    <scope>NUCLEOTIDE SEQUENCE</scope>
    <source>
        <tissue evidence="1">Shoot tissue taken approximately 20 cm above the soil surface</tissue>
    </source>
</reference>
<dbReference type="PANTHER" id="PTHR36617:SF5">
    <property type="entry name" value="OS05G0421675 PROTEIN"/>
    <property type="match status" value="1"/>
</dbReference>
<proteinExistence type="predicted"/>
<accession>A0A0A8YMZ7</accession>